<name>A0A5C6F8K6_9BACT</name>
<keyword evidence="1" id="KW-1133">Transmembrane helix</keyword>
<evidence type="ECO:0000313" key="2">
    <source>
        <dbReference type="EMBL" id="TWU56697.1"/>
    </source>
</evidence>
<evidence type="ECO:0000256" key="1">
    <source>
        <dbReference type="SAM" id="Phobius"/>
    </source>
</evidence>
<dbReference type="EMBL" id="SJPW01000003">
    <property type="protein sequence ID" value="TWU56697.1"/>
    <property type="molecule type" value="Genomic_DNA"/>
</dbReference>
<feature type="transmembrane region" description="Helical" evidence="1">
    <location>
        <begin position="101"/>
        <end position="118"/>
    </location>
</feature>
<dbReference type="AlphaFoldDB" id="A0A5C6F8K6"/>
<dbReference type="RefSeq" id="WP_146457956.1">
    <property type="nucleotide sequence ID" value="NZ_SJPW01000003.1"/>
</dbReference>
<dbReference type="Proteomes" id="UP000318288">
    <property type="component" value="Unassembled WGS sequence"/>
</dbReference>
<gene>
    <name evidence="2" type="ORF">Poly51_26140</name>
</gene>
<keyword evidence="1" id="KW-0472">Membrane</keyword>
<organism evidence="2 3">
    <name type="scientific">Rubripirellula tenax</name>
    <dbReference type="NCBI Taxonomy" id="2528015"/>
    <lineage>
        <taxon>Bacteria</taxon>
        <taxon>Pseudomonadati</taxon>
        <taxon>Planctomycetota</taxon>
        <taxon>Planctomycetia</taxon>
        <taxon>Pirellulales</taxon>
        <taxon>Pirellulaceae</taxon>
        <taxon>Rubripirellula</taxon>
    </lineage>
</organism>
<accession>A0A5C6F8K6</accession>
<feature type="transmembrane region" description="Helical" evidence="1">
    <location>
        <begin position="78"/>
        <end position="94"/>
    </location>
</feature>
<proteinExistence type="predicted"/>
<sequence length="120" mass="12484">MNDRQSDEVAVDPATGLAAESVRIGSPFAVDPLPQTVAIEPLLDVGPMRYTAMGAVAASMMVVGFASAALWWFPAGGALVAALGSVLAISGLFSNYRTASLVLLFVHVGLFVANYSQVLR</sequence>
<evidence type="ECO:0000313" key="3">
    <source>
        <dbReference type="Proteomes" id="UP000318288"/>
    </source>
</evidence>
<keyword evidence="3" id="KW-1185">Reference proteome</keyword>
<keyword evidence="1" id="KW-0812">Transmembrane</keyword>
<comment type="caution">
    <text evidence="2">The sequence shown here is derived from an EMBL/GenBank/DDBJ whole genome shotgun (WGS) entry which is preliminary data.</text>
</comment>
<reference evidence="2 3" key="1">
    <citation type="submission" date="2019-02" db="EMBL/GenBank/DDBJ databases">
        <title>Deep-cultivation of Planctomycetes and their phenomic and genomic characterization uncovers novel biology.</title>
        <authorList>
            <person name="Wiegand S."/>
            <person name="Jogler M."/>
            <person name="Boedeker C."/>
            <person name="Pinto D."/>
            <person name="Vollmers J."/>
            <person name="Rivas-Marin E."/>
            <person name="Kohn T."/>
            <person name="Peeters S.H."/>
            <person name="Heuer A."/>
            <person name="Rast P."/>
            <person name="Oberbeckmann S."/>
            <person name="Bunk B."/>
            <person name="Jeske O."/>
            <person name="Meyerdierks A."/>
            <person name="Storesund J.E."/>
            <person name="Kallscheuer N."/>
            <person name="Luecker S."/>
            <person name="Lage O.M."/>
            <person name="Pohl T."/>
            <person name="Merkel B.J."/>
            <person name="Hornburger P."/>
            <person name="Mueller R.-W."/>
            <person name="Bruemmer F."/>
            <person name="Labrenz M."/>
            <person name="Spormann A.M."/>
            <person name="Op Den Camp H."/>
            <person name="Overmann J."/>
            <person name="Amann R."/>
            <person name="Jetten M.S.M."/>
            <person name="Mascher T."/>
            <person name="Medema M.H."/>
            <person name="Devos D.P."/>
            <person name="Kaster A.-K."/>
            <person name="Ovreas L."/>
            <person name="Rohde M."/>
            <person name="Galperin M.Y."/>
            <person name="Jogler C."/>
        </authorList>
    </citation>
    <scope>NUCLEOTIDE SEQUENCE [LARGE SCALE GENOMIC DNA]</scope>
    <source>
        <strain evidence="2 3">Poly51</strain>
    </source>
</reference>
<dbReference type="OrthoDB" id="291969at2"/>
<protein>
    <submittedName>
        <fullName evidence="2">Uncharacterized protein</fullName>
    </submittedName>
</protein>